<proteinExistence type="predicted"/>
<name>A0A8S5SVG2_9CAUD</name>
<dbReference type="Gene3D" id="2.30.30.110">
    <property type="match status" value="1"/>
</dbReference>
<sequence>MKITEEMKWDAIDNLTSFLGNYGNHKNQNGACKEPKIKEAMDELINNLQIFVETGSRYEVSNFINGLSFLMKHSEYDKIQDEEKIGKQDDGFVYMIDYALTDGNTTANRHPGLCINTYGEKCFVIPMMSGFDQYGNEKEKFTKAYHPTDNPKGTMKYRRGLIKEGFKKDCILIINDAQFVSVDRIGDTICSIDRDVFYSIESHLLKVSMPWKWLQLRMYSNRCKDLEPLSQNQKRKIDTLEKEIEELKGLLETKKS</sequence>
<protein>
    <submittedName>
        <fullName evidence="1">Endoribonuclease</fullName>
    </submittedName>
</protein>
<organism evidence="1">
    <name type="scientific">Siphoviridae sp. ctqPo10</name>
    <dbReference type="NCBI Taxonomy" id="2827948"/>
    <lineage>
        <taxon>Viruses</taxon>
        <taxon>Duplodnaviria</taxon>
        <taxon>Heunggongvirae</taxon>
        <taxon>Uroviricota</taxon>
        <taxon>Caudoviricetes</taxon>
    </lineage>
</organism>
<dbReference type="InterPro" id="IPR011067">
    <property type="entry name" value="Plasmid_toxin/cell-grow_inhib"/>
</dbReference>
<accession>A0A8S5SVG2</accession>
<evidence type="ECO:0000313" key="1">
    <source>
        <dbReference type="EMBL" id="DAF54912.1"/>
    </source>
</evidence>
<reference evidence="1" key="1">
    <citation type="journal article" date="2021" name="Proc. Natl. Acad. Sci. U.S.A.">
        <title>A Catalog of Tens of Thousands of Viruses from Human Metagenomes Reveals Hidden Associations with Chronic Diseases.</title>
        <authorList>
            <person name="Tisza M.J."/>
            <person name="Buck C.B."/>
        </authorList>
    </citation>
    <scope>NUCLEOTIDE SEQUENCE</scope>
    <source>
        <strain evidence="1">CtqPo10</strain>
    </source>
</reference>
<dbReference type="EMBL" id="BK032682">
    <property type="protein sequence ID" value="DAF54912.1"/>
    <property type="molecule type" value="Genomic_DNA"/>
</dbReference>